<dbReference type="GeneID" id="67009021"/>
<dbReference type="InterPro" id="IPR046536">
    <property type="entry name" value="DUF6601"/>
</dbReference>
<dbReference type="PANTHER" id="PTHR34414">
    <property type="entry name" value="HET DOMAIN-CONTAINING PROTEIN-RELATED"/>
    <property type="match status" value="1"/>
</dbReference>
<keyword evidence="1" id="KW-0812">Transmembrane</keyword>
<evidence type="ECO:0000313" key="3">
    <source>
        <dbReference type="Proteomes" id="UP001043456"/>
    </source>
</evidence>
<name>A0A9P3BPJ8_9EURO</name>
<dbReference type="OrthoDB" id="5086500at2759"/>
<dbReference type="Proteomes" id="UP001043456">
    <property type="component" value="Unassembled WGS sequence"/>
</dbReference>
<feature type="transmembrane region" description="Helical" evidence="1">
    <location>
        <begin position="175"/>
        <end position="193"/>
    </location>
</feature>
<comment type="caution">
    <text evidence="2">The sequence shown here is derived from an EMBL/GenBank/DDBJ whole genome shotgun (WGS) entry which is preliminary data.</text>
</comment>
<evidence type="ECO:0000313" key="2">
    <source>
        <dbReference type="EMBL" id="GIJ91446.1"/>
    </source>
</evidence>
<keyword evidence="3" id="KW-1185">Reference proteome</keyword>
<dbReference type="RefSeq" id="XP_043162192.1">
    <property type="nucleotide sequence ID" value="XM_043306257.1"/>
</dbReference>
<protein>
    <recommendedName>
        <fullName evidence="4">Subtilisin-like serine protease</fullName>
    </recommendedName>
</protein>
<organism evidence="2 3">
    <name type="scientific">Aspergillus pseudoviridinutans</name>
    <dbReference type="NCBI Taxonomy" id="1517512"/>
    <lineage>
        <taxon>Eukaryota</taxon>
        <taxon>Fungi</taxon>
        <taxon>Dikarya</taxon>
        <taxon>Ascomycota</taxon>
        <taxon>Pezizomycotina</taxon>
        <taxon>Eurotiomycetes</taxon>
        <taxon>Eurotiomycetidae</taxon>
        <taxon>Eurotiales</taxon>
        <taxon>Aspergillaceae</taxon>
        <taxon>Aspergillus</taxon>
        <taxon>Aspergillus subgen. Fumigati</taxon>
    </lineage>
</organism>
<dbReference type="EMBL" id="BHVY01000008">
    <property type="protein sequence ID" value="GIJ91446.1"/>
    <property type="molecule type" value="Genomic_DNA"/>
</dbReference>
<keyword evidence="1" id="KW-1133">Transmembrane helix</keyword>
<dbReference type="Pfam" id="PF20246">
    <property type="entry name" value="DUF6601"/>
    <property type="match status" value="1"/>
</dbReference>
<accession>A0A9P3BPJ8</accession>
<sequence>MAPRLWMLTTYSSSNIYPLHFQKAKGREIIISEYPRFHLTWKYSQIFIKPLPKYMLSFTFWDNLLVSARSPLESHDREELLQAATGLLRTYYYLVQYESDFRVAQSTGLLPQDITWHGFSNFIAEAQFIHDRDVAPRYHYGEIRLTRLNFYSKLFLHRSQYEWGRPQYSDYFNRFYGHILFVFAMLSLLLSAMQVELASESLVADVWMPTWYIFRYVSVVCIFVLALTALSILVTLIAMISNEWVYAIRSMKRKRVTPDASLE</sequence>
<gene>
    <name evidence="2" type="ORF">Asppvi_010411</name>
</gene>
<dbReference type="AlphaFoldDB" id="A0A9P3BPJ8"/>
<dbReference type="PANTHER" id="PTHR34414:SF1">
    <property type="entry name" value="SUBTILISIN-LIKE SERINE PROTEASE"/>
    <property type="match status" value="1"/>
</dbReference>
<reference evidence="2 3" key="1">
    <citation type="submission" date="2018-10" db="EMBL/GenBank/DDBJ databases">
        <title>Pan-genome distribution and transcriptional activeness of fungal secondary metabolism genes in Aspergillus section Fumigati.</title>
        <authorList>
            <person name="Takahashi H."/>
            <person name="Umemura M."/>
            <person name="Ninomiya A."/>
            <person name="Kusuya Y."/>
            <person name="Urayama S."/>
            <person name="Shimizu M."/>
            <person name="Watanabe A."/>
            <person name="Kamei K."/>
            <person name="Yaguchi T."/>
            <person name="Hagiwara D."/>
        </authorList>
    </citation>
    <scope>NUCLEOTIDE SEQUENCE [LARGE SCALE GENOMIC DNA]</scope>
    <source>
        <strain evidence="2 3">IFM 55266</strain>
    </source>
</reference>
<feature type="transmembrane region" description="Helical" evidence="1">
    <location>
        <begin position="213"/>
        <end position="246"/>
    </location>
</feature>
<evidence type="ECO:0008006" key="4">
    <source>
        <dbReference type="Google" id="ProtNLM"/>
    </source>
</evidence>
<evidence type="ECO:0000256" key="1">
    <source>
        <dbReference type="SAM" id="Phobius"/>
    </source>
</evidence>
<keyword evidence="1" id="KW-0472">Membrane</keyword>
<proteinExistence type="predicted"/>